<sequence length="157" mass="18026">MQKARLRIQVLLFLLCMMFTCTSPIAQAAPEQPLNVPPVQMFDMKQERIIKSVPNQEKYQQYAEQWLKSITKVAPQVSIGTKCGYIVRVPLAKPFTVNLPNLQVETNTVFLIYCPEKEPMLLVFGPDRKPYLMEFKADVKPFIEEMLTPSHPGANRQ</sequence>
<evidence type="ECO:0000256" key="1">
    <source>
        <dbReference type="SAM" id="SignalP"/>
    </source>
</evidence>
<dbReference type="EMBL" id="FXAZ01000001">
    <property type="protein sequence ID" value="SMG26031.1"/>
    <property type="molecule type" value="Genomic_DNA"/>
</dbReference>
<organism evidence="2 3">
    <name type="scientific">Paenibacillus aquistagni</name>
    <dbReference type="NCBI Taxonomy" id="1852522"/>
    <lineage>
        <taxon>Bacteria</taxon>
        <taxon>Bacillati</taxon>
        <taxon>Bacillota</taxon>
        <taxon>Bacilli</taxon>
        <taxon>Bacillales</taxon>
        <taxon>Paenibacillaceae</taxon>
        <taxon>Paenibacillus</taxon>
    </lineage>
</organism>
<accession>A0A1X7JDH7</accession>
<evidence type="ECO:0000313" key="3">
    <source>
        <dbReference type="Proteomes" id="UP000193834"/>
    </source>
</evidence>
<gene>
    <name evidence="2" type="ORF">SAMN06295960_1482</name>
</gene>
<protein>
    <recommendedName>
        <fullName evidence="4">Type IV secretion system protein VirB6</fullName>
    </recommendedName>
</protein>
<keyword evidence="3" id="KW-1185">Reference proteome</keyword>
<reference evidence="2 3" key="1">
    <citation type="submission" date="2017-04" db="EMBL/GenBank/DDBJ databases">
        <authorList>
            <person name="Afonso C.L."/>
            <person name="Miller P.J."/>
            <person name="Scott M.A."/>
            <person name="Spackman E."/>
            <person name="Goraichik I."/>
            <person name="Dimitrov K.M."/>
            <person name="Suarez D.L."/>
            <person name="Swayne D.E."/>
        </authorList>
    </citation>
    <scope>NUCLEOTIDE SEQUENCE [LARGE SCALE GENOMIC DNA]</scope>
    <source>
        <strain evidence="2 3">11</strain>
    </source>
</reference>
<feature type="chain" id="PRO_5012123553" description="Type IV secretion system protein VirB6" evidence="1">
    <location>
        <begin position="29"/>
        <end position="157"/>
    </location>
</feature>
<evidence type="ECO:0008006" key="4">
    <source>
        <dbReference type="Google" id="ProtNLM"/>
    </source>
</evidence>
<proteinExistence type="predicted"/>
<dbReference type="AlphaFoldDB" id="A0A1X7JDH7"/>
<dbReference type="STRING" id="1852522.SAMN06295960_1482"/>
<evidence type="ECO:0000313" key="2">
    <source>
        <dbReference type="EMBL" id="SMG26031.1"/>
    </source>
</evidence>
<keyword evidence="1" id="KW-0732">Signal</keyword>
<name>A0A1X7JDH7_9BACL</name>
<dbReference type="Proteomes" id="UP000193834">
    <property type="component" value="Unassembled WGS sequence"/>
</dbReference>
<feature type="signal peptide" evidence="1">
    <location>
        <begin position="1"/>
        <end position="28"/>
    </location>
</feature>
<dbReference type="RefSeq" id="WP_085493620.1">
    <property type="nucleotide sequence ID" value="NZ_FXAZ01000001.1"/>
</dbReference>
<dbReference type="OrthoDB" id="2083243at2"/>